<dbReference type="GO" id="GO:0044550">
    <property type="term" value="P:secondary metabolite biosynthetic process"/>
    <property type="evidence" value="ECO:0007669"/>
    <property type="project" value="TreeGrafter"/>
</dbReference>
<keyword evidence="3" id="KW-0285">Flavoprotein</keyword>
<evidence type="ECO:0000256" key="4">
    <source>
        <dbReference type="ARBA" id="ARBA00022827"/>
    </source>
</evidence>
<protein>
    <submittedName>
        <fullName evidence="7">PesA</fullName>
    </submittedName>
</protein>
<keyword evidence="4" id="KW-0274">FAD</keyword>
<comment type="pathway">
    <text evidence="1">Secondary metabolite biosynthesis.</text>
</comment>
<evidence type="ECO:0000259" key="6">
    <source>
        <dbReference type="Pfam" id="PF01494"/>
    </source>
</evidence>
<sequence length="421" mass="45904">MPDRYRIRIAIVGGGIAGAALANSLVQIDHLEVHIFESAPQFSERGAAVGLSVNSQNALSRVLNTDAKSMLLGKAGGVPMNSTRIMMGAGPSAGSLVFNLSGTYPGIVVHRASILRELLAPLPKHILHANKKLATIRQDSDKIDLEFSDGMTEQFDAVIGADGIFSTVRQHVLEDAGKNHDATPAGFWDCRNLVPFNRAKKALGEQYFELDRQYGWVGPGALVMHDILENRTMVQCVVSGVEIDPPPDRKRPLTRDYMLKALEEWPETSVAKGMIDLMLDQPDPQGYSEWEHKSTPTYSRGSVCIMGDAAHAMTPWQGSGAGQAIEDAMILGTLLKQVDSPSQIEAAFEAYSIVRRPRCQKIIDSSRGTGGMLCGQNVETGLDPDKLKAALGPRWAFIYSLDMEQHKKEALDKFHDILAGD</sequence>
<dbReference type="EMBL" id="MT109336">
    <property type="protein sequence ID" value="QJQ82466.1"/>
    <property type="molecule type" value="Genomic_DNA"/>
</dbReference>
<accession>A0A6M4ELJ7</accession>
<dbReference type="Gene3D" id="3.50.50.60">
    <property type="entry name" value="FAD/NAD(P)-binding domain"/>
    <property type="match status" value="1"/>
</dbReference>
<dbReference type="GO" id="GO:0071949">
    <property type="term" value="F:FAD binding"/>
    <property type="evidence" value="ECO:0007669"/>
    <property type="project" value="InterPro"/>
</dbReference>
<keyword evidence="5" id="KW-0560">Oxidoreductase</keyword>
<name>A0A6M4ELJ7_9PEZI</name>
<evidence type="ECO:0000256" key="5">
    <source>
        <dbReference type="ARBA" id="ARBA00023002"/>
    </source>
</evidence>
<comment type="similarity">
    <text evidence="2">Belongs to the paxM FAD-dependent monooxygenase family.</text>
</comment>
<feature type="domain" description="FAD-binding" evidence="6">
    <location>
        <begin position="8"/>
        <end position="365"/>
    </location>
</feature>
<proteinExistence type="inferred from homology"/>
<dbReference type="InterPro" id="IPR002938">
    <property type="entry name" value="FAD-bd"/>
</dbReference>
<gene>
    <name evidence="7" type="primary">pesA</name>
</gene>
<evidence type="ECO:0000256" key="2">
    <source>
        <dbReference type="ARBA" id="ARBA00007992"/>
    </source>
</evidence>
<dbReference type="PRINTS" id="PR00420">
    <property type="entry name" value="RNGMNOXGNASE"/>
</dbReference>
<evidence type="ECO:0000313" key="7">
    <source>
        <dbReference type="EMBL" id="QJQ82466.1"/>
    </source>
</evidence>
<dbReference type="PANTHER" id="PTHR46720:SF3">
    <property type="entry name" value="FAD-BINDING DOMAIN-CONTAINING PROTEIN-RELATED"/>
    <property type="match status" value="1"/>
</dbReference>
<evidence type="ECO:0000256" key="3">
    <source>
        <dbReference type="ARBA" id="ARBA00022630"/>
    </source>
</evidence>
<dbReference type="GO" id="GO:0016491">
    <property type="term" value="F:oxidoreductase activity"/>
    <property type="evidence" value="ECO:0007669"/>
    <property type="project" value="UniProtKB-KW"/>
</dbReference>
<dbReference type="SUPFAM" id="SSF51905">
    <property type="entry name" value="FAD/NAD(P)-binding domain"/>
    <property type="match status" value="1"/>
</dbReference>
<dbReference type="Pfam" id="PF01494">
    <property type="entry name" value="FAD_binding_3"/>
    <property type="match status" value="1"/>
</dbReference>
<dbReference type="InterPro" id="IPR051104">
    <property type="entry name" value="FAD_monoxygenase"/>
</dbReference>
<dbReference type="InterPro" id="IPR036188">
    <property type="entry name" value="FAD/NAD-bd_sf"/>
</dbReference>
<dbReference type="PANTHER" id="PTHR46720">
    <property type="entry name" value="HYDROXYLASE, PUTATIVE (AFU_ORTHOLOGUE AFUA_3G01460)-RELATED"/>
    <property type="match status" value="1"/>
</dbReference>
<organism evidence="7">
    <name type="scientific">Pestalotiopsis humus</name>
    <dbReference type="NCBI Taxonomy" id="1562279"/>
    <lineage>
        <taxon>Eukaryota</taxon>
        <taxon>Fungi</taxon>
        <taxon>Dikarya</taxon>
        <taxon>Ascomycota</taxon>
        <taxon>Pezizomycotina</taxon>
        <taxon>Sordariomycetes</taxon>
        <taxon>Xylariomycetidae</taxon>
        <taxon>Amphisphaeriales</taxon>
        <taxon>Sporocadaceae</taxon>
        <taxon>Pestalotiopsis</taxon>
    </lineage>
</organism>
<reference evidence="7" key="1">
    <citation type="journal article" date="2020" name="Angew. Chem. Int. Ed. Engl.">
        <title>Biosynthesis of biscognienyne B involving an unprecedented cytochrome P450-dependent alkynylation.</title>
        <authorList>
            <person name="Abe I."/>
            <person name="Lv J.M."/>
            <person name="Gao Y.H."/>
            <person name="Zhao H."/>
            <person name="Awakawa T."/>
            <person name="Liu L."/>
            <person name="Chen G.D."/>
            <person name="Yao X.S."/>
            <person name="Hu D."/>
            <person name="Gao H."/>
        </authorList>
    </citation>
    <scope>NUCLEOTIDE SEQUENCE</scope>
    <source>
        <strain evidence="7">FKI-7473</strain>
    </source>
</reference>
<dbReference type="AlphaFoldDB" id="A0A6M4ELJ7"/>
<evidence type="ECO:0000256" key="1">
    <source>
        <dbReference type="ARBA" id="ARBA00005179"/>
    </source>
</evidence>